<name>A0A7D7LWK3_9ACTN</name>
<proteinExistence type="predicted"/>
<dbReference type="RefSeq" id="WP_188328644.1">
    <property type="nucleotide sequence ID" value="NZ_CP059491.1"/>
</dbReference>
<gene>
    <name evidence="1" type="ORF">H1R19_17310</name>
</gene>
<reference evidence="2" key="1">
    <citation type="submission" date="2020-07" db="EMBL/GenBank/DDBJ databases">
        <title>novel species isolated from the respiratory tract of Marmot.</title>
        <authorList>
            <person name="Zhang G."/>
        </authorList>
    </citation>
    <scope>NUCLEOTIDE SEQUENCE [LARGE SCALE GENOMIC DNA]</scope>
    <source>
        <strain evidence="2">686</strain>
    </source>
</reference>
<evidence type="ECO:0000313" key="1">
    <source>
        <dbReference type="EMBL" id="QMT00636.1"/>
    </source>
</evidence>
<dbReference type="Proteomes" id="UP000515663">
    <property type="component" value="Chromosome"/>
</dbReference>
<accession>A0A7D7LWK3</accession>
<dbReference type="Pfam" id="PF10824">
    <property type="entry name" value="T7SS_ESX_EspC"/>
    <property type="match status" value="1"/>
</dbReference>
<dbReference type="InterPro" id="IPR022536">
    <property type="entry name" value="EspC"/>
</dbReference>
<dbReference type="GO" id="GO:0009306">
    <property type="term" value="P:protein secretion"/>
    <property type="evidence" value="ECO:0007669"/>
    <property type="project" value="InterPro"/>
</dbReference>
<sequence length="102" mass="9909">MTNVKVTPEVLEGFAATNAAMATAVGTAGSIDAAANTAAMVPVFGLIGQEFLAAFIAAQASHLMSVGQLAAVHASTAASALAGLADYEATDASSGAAIRSVL</sequence>
<protein>
    <recommendedName>
        <fullName evidence="3">ESX-1 secretion-associated protein</fullName>
    </recommendedName>
</protein>
<keyword evidence="2" id="KW-1185">Reference proteome</keyword>
<dbReference type="AlphaFoldDB" id="A0A7D7LWK3"/>
<evidence type="ECO:0000313" key="2">
    <source>
        <dbReference type="Proteomes" id="UP000515663"/>
    </source>
</evidence>
<evidence type="ECO:0008006" key="3">
    <source>
        <dbReference type="Google" id="ProtNLM"/>
    </source>
</evidence>
<organism evidence="1 2">
    <name type="scientific">Gordonia jinghuaiqii</name>
    <dbReference type="NCBI Taxonomy" id="2758710"/>
    <lineage>
        <taxon>Bacteria</taxon>
        <taxon>Bacillati</taxon>
        <taxon>Actinomycetota</taxon>
        <taxon>Actinomycetes</taxon>
        <taxon>Mycobacteriales</taxon>
        <taxon>Gordoniaceae</taxon>
        <taxon>Gordonia</taxon>
    </lineage>
</organism>
<dbReference type="KEGG" id="gji:H1R19_17310"/>
<dbReference type="EMBL" id="CP059491">
    <property type="protein sequence ID" value="QMT00636.1"/>
    <property type="molecule type" value="Genomic_DNA"/>
</dbReference>